<comment type="caution">
    <text evidence="1">The sequence shown here is derived from an EMBL/GenBank/DDBJ whole genome shotgun (WGS) entry which is preliminary data.</text>
</comment>
<dbReference type="Proteomes" id="UP000796761">
    <property type="component" value="Unassembled WGS sequence"/>
</dbReference>
<evidence type="ECO:0000313" key="1">
    <source>
        <dbReference type="EMBL" id="TRZ11092.1"/>
    </source>
</evidence>
<evidence type="ECO:0000313" key="2">
    <source>
        <dbReference type="Proteomes" id="UP000796761"/>
    </source>
</evidence>
<name>A0A8K1G3R3_9PASS</name>
<accession>A0A8K1G3R3</accession>
<dbReference type="EMBL" id="SWJQ01000760">
    <property type="protein sequence ID" value="TRZ11092.1"/>
    <property type="molecule type" value="Genomic_DNA"/>
</dbReference>
<gene>
    <name evidence="1" type="ORF">HGM15179_016016</name>
</gene>
<keyword evidence="2" id="KW-1185">Reference proteome</keyword>
<proteinExistence type="predicted"/>
<organism evidence="1 2">
    <name type="scientific">Zosterops borbonicus</name>
    <dbReference type="NCBI Taxonomy" id="364589"/>
    <lineage>
        <taxon>Eukaryota</taxon>
        <taxon>Metazoa</taxon>
        <taxon>Chordata</taxon>
        <taxon>Craniata</taxon>
        <taxon>Vertebrata</taxon>
        <taxon>Euteleostomi</taxon>
        <taxon>Archelosauria</taxon>
        <taxon>Archosauria</taxon>
        <taxon>Dinosauria</taxon>
        <taxon>Saurischia</taxon>
        <taxon>Theropoda</taxon>
        <taxon>Coelurosauria</taxon>
        <taxon>Aves</taxon>
        <taxon>Neognathae</taxon>
        <taxon>Neoaves</taxon>
        <taxon>Telluraves</taxon>
        <taxon>Australaves</taxon>
        <taxon>Passeriformes</taxon>
        <taxon>Sylvioidea</taxon>
        <taxon>Zosteropidae</taxon>
        <taxon>Zosterops</taxon>
    </lineage>
</organism>
<sequence length="133" mass="14857">MKVCNAVDTTEGWDVILRDLDKLEQWAHKSLVINKSKCKVLHLGQDYQQYQHGLGEEVTESSPGEKLLGTLVDEKLQMSQQCSLTAQKANSILGCIRSVASRLREGTVPVSPFLMGPHMECCVQFRLLSRGKI</sequence>
<evidence type="ECO:0008006" key="3">
    <source>
        <dbReference type="Google" id="ProtNLM"/>
    </source>
</evidence>
<dbReference type="OrthoDB" id="8939918at2759"/>
<protein>
    <recommendedName>
        <fullName evidence="3">Rna-directed dna polymerase from mobile element jockey-like</fullName>
    </recommendedName>
</protein>
<reference evidence="1" key="1">
    <citation type="submission" date="2019-04" db="EMBL/GenBank/DDBJ databases">
        <title>Genome assembly of Zosterops borbonicus 15179.</title>
        <authorList>
            <person name="Leroy T."/>
            <person name="Anselmetti Y."/>
            <person name="Tilak M.-K."/>
            <person name="Nabholz B."/>
        </authorList>
    </citation>
    <scope>NUCLEOTIDE SEQUENCE</scope>
    <source>
        <strain evidence="1">HGM_15179</strain>
        <tissue evidence="1">Muscle</tissue>
    </source>
</reference>
<dbReference type="AlphaFoldDB" id="A0A8K1G3R3"/>
<dbReference type="PANTHER" id="PTHR33332">
    <property type="entry name" value="REVERSE TRANSCRIPTASE DOMAIN-CONTAINING PROTEIN"/>
    <property type="match status" value="1"/>
</dbReference>